<dbReference type="InterPro" id="IPR029058">
    <property type="entry name" value="AB_hydrolase_fold"/>
</dbReference>
<dbReference type="PANTHER" id="PTHR11614">
    <property type="entry name" value="PHOSPHOLIPASE-RELATED"/>
    <property type="match status" value="1"/>
</dbReference>
<reference evidence="3" key="1">
    <citation type="journal article" date="2019" name="Int. J. Syst. Evol. Microbiol.">
        <title>The Global Catalogue of Microorganisms (GCM) 10K type strain sequencing project: providing services to taxonomists for standard genome sequencing and annotation.</title>
        <authorList>
            <consortium name="The Broad Institute Genomics Platform"/>
            <consortium name="The Broad Institute Genome Sequencing Center for Infectious Disease"/>
            <person name="Wu L."/>
            <person name="Ma J."/>
        </authorList>
    </citation>
    <scope>NUCLEOTIDE SEQUENCE [LARGE SCALE GENOMIC DNA]</scope>
    <source>
        <strain evidence="3">JCM 17809</strain>
    </source>
</reference>
<dbReference type="GO" id="GO:0016787">
    <property type="term" value="F:hydrolase activity"/>
    <property type="evidence" value="ECO:0007669"/>
    <property type="project" value="UniProtKB-KW"/>
</dbReference>
<dbReference type="EMBL" id="BAABGM010000020">
    <property type="protein sequence ID" value="GAA4410765.1"/>
    <property type="molecule type" value="Genomic_DNA"/>
</dbReference>
<dbReference type="SUPFAM" id="SSF53474">
    <property type="entry name" value="alpha/beta-Hydrolases"/>
    <property type="match status" value="1"/>
</dbReference>
<evidence type="ECO:0000259" key="1">
    <source>
        <dbReference type="Pfam" id="PF12146"/>
    </source>
</evidence>
<dbReference type="InterPro" id="IPR051044">
    <property type="entry name" value="MAG_DAG_Lipase"/>
</dbReference>
<dbReference type="Gene3D" id="3.40.50.1820">
    <property type="entry name" value="alpha/beta hydrolase"/>
    <property type="match status" value="1"/>
</dbReference>
<accession>A0ABP8KNU6</accession>
<keyword evidence="2" id="KW-0378">Hydrolase</keyword>
<evidence type="ECO:0000313" key="2">
    <source>
        <dbReference type="EMBL" id="GAA4410765.1"/>
    </source>
</evidence>
<feature type="domain" description="Serine aminopeptidase S33" evidence="1">
    <location>
        <begin position="17"/>
        <end position="134"/>
    </location>
</feature>
<dbReference type="InterPro" id="IPR022742">
    <property type="entry name" value="Hydrolase_4"/>
</dbReference>
<evidence type="ECO:0000313" key="3">
    <source>
        <dbReference type="Proteomes" id="UP001500945"/>
    </source>
</evidence>
<protein>
    <submittedName>
        <fullName evidence="2">Alpha/beta hydrolase</fullName>
    </submittedName>
</protein>
<dbReference type="Proteomes" id="UP001500945">
    <property type="component" value="Unassembled WGS sequence"/>
</dbReference>
<gene>
    <name evidence="2" type="ORF">GCM10023168_30800</name>
</gene>
<name>A0ABP8KNU6_9MICO</name>
<organism evidence="2 3">
    <name type="scientific">Fodinibacter luteus</name>
    <dbReference type="NCBI Taxonomy" id="552064"/>
    <lineage>
        <taxon>Bacteria</taxon>
        <taxon>Bacillati</taxon>
        <taxon>Actinomycetota</taxon>
        <taxon>Actinomycetes</taxon>
        <taxon>Micrococcales</taxon>
        <taxon>Intrasporangiaceae</taxon>
        <taxon>Fodinibacter (ex Wang et al. 2009)</taxon>
    </lineage>
</organism>
<comment type="caution">
    <text evidence="2">The sequence shown here is derived from an EMBL/GenBank/DDBJ whole genome shotgun (WGS) entry which is preliminary data.</text>
</comment>
<proteinExistence type="predicted"/>
<dbReference type="Pfam" id="PF12146">
    <property type="entry name" value="Hydrolase_4"/>
    <property type="match status" value="1"/>
</dbReference>
<sequence>MNEQHDGAGLRGRVPDSPRGVVLLLHGGAESGRQRVAWWGLAPLRMVPFAMAIGSRTGHAVAVLRLKNRVRGWNGARRDPVHDARWALDRIRATLPGAPVVLVGHSMGGRVALHLAAEPDVVGVAALAPWVAGDVGRPRPGTALLLVHGTRDRITDPRRTAALADRLAASGVDVRHVSVDGGDHAMLRDAPLWQETVAGFVSELLLGRDRTS</sequence>
<dbReference type="RefSeq" id="WP_345207577.1">
    <property type="nucleotide sequence ID" value="NZ_BAABGM010000020.1"/>
</dbReference>
<keyword evidence="3" id="KW-1185">Reference proteome</keyword>